<keyword evidence="5" id="KW-1185">Reference proteome</keyword>
<keyword evidence="2" id="KW-0812">Transmembrane</keyword>
<feature type="signal peptide" evidence="3">
    <location>
        <begin position="1"/>
        <end position="29"/>
    </location>
</feature>
<evidence type="ECO:0008006" key="6">
    <source>
        <dbReference type="Google" id="ProtNLM"/>
    </source>
</evidence>
<gene>
    <name evidence="4" type="ORF">SLUN_15660</name>
</gene>
<name>A0A2R4T2U8_9ACTN</name>
<evidence type="ECO:0000256" key="1">
    <source>
        <dbReference type="SAM" id="MobiDB-lite"/>
    </source>
</evidence>
<dbReference type="EMBL" id="CP026304">
    <property type="protein sequence ID" value="AVZ73404.1"/>
    <property type="molecule type" value="Genomic_DNA"/>
</dbReference>
<keyword evidence="2" id="KW-1133">Transmembrane helix</keyword>
<evidence type="ECO:0000313" key="4">
    <source>
        <dbReference type="EMBL" id="AVZ73404.1"/>
    </source>
</evidence>
<reference evidence="4 5" key="1">
    <citation type="submission" date="2018-01" db="EMBL/GenBank/DDBJ databases">
        <title>Complete genome sequence of Streptomyces lunaelactis MM109T, a Ferroverdin A producer isolated from cave moonmilk deposits.</title>
        <authorList>
            <person name="Naome A."/>
            <person name="Martinet L."/>
            <person name="Maciejewska M."/>
            <person name="Anderssen S."/>
            <person name="Adam D."/>
            <person name="Tenconi E."/>
            <person name="Deflandre B."/>
            <person name="Arguelles-Arias A."/>
            <person name="Calusinska M."/>
            <person name="Copieters W."/>
            <person name="Karim L."/>
            <person name="Hanikenne M."/>
            <person name="Baurain D."/>
            <person name="van Wezel G."/>
            <person name="Smargiasso N."/>
            <person name="de Pauw E."/>
            <person name="Delfosse P."/>
            <person name="Rigali S."/>
        </authorList>
    </citation>
    <scope>NUCLEOTIDE SEQUENCE [LARGE SCALE GENOMIC DNA]</scope>
    <source>
        <strain evidence="4 5">MM109</strain>
    </source>
</reference>
<keyword evidence="2" id="KW-0472">Membrane</keyword>
<evidence type="ECO:0000256" key="2">
    <source>
        <dbReference type="SAM" id="Phobius"/>
    </source>
</evidence>
<feature type="chain" id="PRO_5015339806" description="DUF916 domain-containing protein" evidence="3">
    <location>
        <begin position="30"/>
        <end position="313"/>
    </location>
</feature>
<dbReference type="AlphaFoldDB" id="A0A2R4T2U8"/>
<feature type="transmembrane region" description="Helical" evidence="2">
    <location>
        <begin position="259"/>
        <end position="283"/>
    </location>
</feature>
<keyword evidence="3" id="KW-0732">Signal</keyword>
<protein>
    <recommendedName>
        <fullName evidence="6">DUF916 domain-containing protein</fullName>
    </recommendedName>
</protein>
<accession>A0A2R4T2U8</accession>
<sequence length="313" mass="32506">MLPRLGPVRGLTATVAAFAALLLPPAARAADDPAWTAEPVAGGGRPYIYMEGVPGTVLEDKLSVTNRGARPLTVQLRAADAYNTEGGALAVRGARGSKATGTWITLATARVTVPPRTRAEVPFSVTLPAGAPPGDHPAAVMAASGGREAGVRIHLRVSGPTLAALTVEDVSVSGGSIHYALVNRGNTALTPRVSFRADGLLGEALRRAPRTPAVELLPGRRVSLAEKWANPPLLDAVNVHVRATAQGAAPSEATTSTTFVPWPTVVAVAAAMVAVAATATWLLRRRRHSPNHSEPPDTPEEPDRDRHLARSGA</sequence>
<feature type="region of interest" description="Disordered" evidence="1">
    <location>
        <begin position="286"/>
        <end position="313"/>
    </location>
</feature>
<evidence type="ECO:0000313" key="5">
    <source>
        <dbReference type="Proteomes" id="UP000244201"/>
    </source>
</evidence>
<proteinExistence type="predicted"/>
<dbReference type="KEGG" id="slk:SLUN_15660"/>
<dbReference type="Proteomes" id="UP000244201">
    <property type="component" value="Chromosome"/>
</dbReference>
<organism evidence="4 5">
    <name type="scientific">Streptomyces lunaelactis</name>
    <dbReference type="NCBI Taxonomy" id="1535768"/>
    <lineage>
        <taxon>Bacteria</taxon>
        <taxon>Bacillati</taxon>
        <taxon>Actinomycetota</taxon>
        <taxon>Actinomycetes</taxon>
        <taxon>Kitasatosporales</taxon>
        <taxon>Streptomycetaceae</taxon>
        <taxon>Streptomyces</taxon>
    </lineage>
</organism>
<feature type="compositionally biased region" description="Basic and acidic residues" evidence="1">
    <location>
        <begin position="301"/>
        <end position="313"/>
    </location>
</feature>
<evidence type="ECO:0000256" key="3">
    <source>
        <dbReference type="SAM" id="SignalP"/>
    </source>
</evidence>